<feature type="region of interest" description="Disordered" evidence="1">
    <location>
        <begin position="1"/>
        <end position="33"/>
    </location>
</feature>
<feature type="compositionally biased region" description="Acidic residues" evidence="1">
    <location>
        <begin position="94"/>
        <end position="110"/>
    </location>
</feature>
<organism evidence="2 3">
    <name type="scientific">Triparma laevis f. longispina</name>
    <dbReference type="NCBI Taxonomy" id="1714387"/>
    <lineage>
        <taxon>Eukaryota</taxon>
        <taxon>Sar</taxon>
        <taxon>Stramenopiles</taxon>
        <taxon>Ochrophyta</taxon>
        <taxon>Bolidophyceae</taxon>
        <taxon>Parmales</taxon>
        <taxon>Triparmaceae</taxon>
        <taxon>Triparma</taxon>
    </lineage>
</organism>
<dbReference type="AlphaFoldDB" id="A0A9W7FPC4"/>
<proteinExistence type="predicted"/>
<dbReference type="EMBL" id="BRXW01000251">
    <property type="protein sequence ID" value="GMI16402.1"/>
    <property type="molecule type" value="Genomic_DNA"/>
</dbReference>
<feature type="region of interest" description="Disordered" evidence="1">
    <location>
        <begin position="94"/>
        <end position="114"/>
    </location>
</feature>
<keyword evidence="3" id="KW-1185">Reference proteome</keyword>
<comment type="caution">
    <text evidence="2">The sequence shown here is derived from an EMBL/GenBank/DDBJ whole genome shotgun (WGS) entry which is preliminary data.</text>
</comment>
<dbReference type="Pfam" id="PF13306">
    <property type="entry name" value="LRR_5"/>
    <property type="match status" value="1"/>
</dbReference>
<dbReference type="Gene3D" id="3.40.50.12480">
    <property type="match status" value="1"/>
</dbReference>
<dbReference type="Proteomes" id="UP001165122">
    <property type="component" value="Unassembled WGS sequence"/>
</dbReference>
<name>A0A9W7FPC4_9STRA</name>
<protein>
    <submittedName>
        <fullName evidence="2">Uncharacterized protein</fullName>
    </submittedName>
</protein>
<gene>
    <name evidence="2" type="ORF">TrLO_g12294</name>
</gene>
<dbReference type="InterPro" id="IPR026906">
    <property type="entry name" value="LRR_5"/>
</dbReference>
<evidence type="ECO:0000313" key="3">
    <source>
        <dbReference type="Proteomes" id="UP001165122"/>
    </source>
</evidence>
<evidence type="ECO:0000256" key="1">
    <source>
        <dbReference type="SAM" id="MobiDB-lite"/>
    </source>
</evidence>
<sequence length="132" mass="15295">MSNYVASESNERHKSYKTGMNRRAEDEGNEDEEKILDLPFGREFADFDDCYQAFAYCSELKSMTIPDSLQSVGNNAFHQCSKLVPSNIDVDYDTDEEEEEEYYQSDEDEDQLGRIDTTPEVVAYLRAQQNQF</sequence>
<evidence type="ECO:0000313" key="2">
    <source>
        <dbReference type="EMBL" id="GMI16402.1"/>
    </source>
</evidence>
<reference evidence="3" key="1">
    <citation type="journal article" date="2023" name="Commun. Biol.">
        <title>Genome analysis of Parmales, the sister group of diatoms, reveals the evolutionary specialization of diatoms from phago-mixotrophs to photoautotrophs.</title>
        <authorList>
            <person name="Ban H."/>
            <person name="Sato S."/>
            <person name="Yoshikawa S."/>
            <person name="Yamada K."/>
            <person name="Nakamura Y."/>
            <person name="Ichinomiya M."/>
            <person name="Sato N."/>
            <person name="Blanc-Mathieu R."/>
            <person name="Endo H."/>
            <person name="Kuwata A."/>
            <person name="Ogata H."/>
        </authorList>
    </citation>
    <scope>NUCLEOTIDE SEQUENCE [LARGE SCALE GENOMIC DNA]</scope>
    <source>
        <strain evidence="3">NIES 3700</strain>
    </source>
</reference>
<accession>A0A9W7FPC4</accession>